<feature type="region of interest" description="Disordered" evidence="1">
    <location>
        <begin position="1"/>
        <end position="33"/>
    </location>
</feature>
<dbReference type="Proteomes" id="UP000001122">
    <property type="component" value="Chromosome"/>
</dbReference>
<reference evidence="3" key="1">
    <citation type="journal article" date="2008" name="J. Bacteriol.">
        <title>The pangenome structure of Escherichia coli: comparative genomic analysis of E. coli commensal and pathogenic isolates.</title>
        <authorList>
            <person name="Rasko D.A."/>
            <person name="Rosovitz M.J."/>
            <person name="Myers G.S."/>
            <person name="Mongodin E.F."/>
            <person name="Fricke W.F."/>
            <person name="Gajer P."/>
            <person name="Crabtree J."/>
            <person name="Sebaihia M."/>
            <person name="Thomson N.R."/>
            <person name="Chaudhuri R."/>
            <person name="Henderson I.R."/>
            <person name="Sperandio V."/>
            <person name="Ravel J."/>
        </authorList>
    </citation>
    <scope>NUCLEOTIDE SEQUENCE [LARGE SCALE GENOMIC DNA]</scope>
    <source>
        <strain evidence="3">E24377A / ETEC</strain>
    </source>
</reference>
<dbReference type="EMBL" id="CP000800">
    <property type="protein sequence ID" value="ABV17714.1"/>
    <property type="molecule type" value="Genomic_DNA"/>
</dbReference>
<proteinExistence type="predicted"/>
<gene>
    <name evidence="2" type="ordered locus">EcE24377A_1925</name>
</gene>
<dbReference type="AlphaFoldDB" id="A7ZMH4"/>
<name>A7ZMH4_ECO24</name>
<feature type="compositionally biased region" description="Polar residues" evidence="1">
    <location>
        <begin position="10"/>
        <end position="24"/>
    </location>
</feature>
<keyword evidence="3" id="KW-1185">Reference proteome</keyword>
<evidence type="ECO:0000313" key="2">
    <source>
        <dbReference type="EMBL" id="ABV17714.1"/>
    </source>
</evidence>
<dbReference type="KEGG" id="ecw:EcE24377A_1925"/>
<sequence length="33" mass="3756">MVTMSAPDDVNSTTRQQVDYQSYNALDDPSDYK</sequence>
<dbReference type="HOGENOM" id="CLU_3381620_0_0_6"/>
<organism evidence="2 3">
    <name type="scientific">Escherichia coli O139:H28 (strain E24377A / ETEC)</name>
    <dbReference type="NCBI Taxonomy" id="331111"/>
    <lineage>
        <taxon>Bacteria</taxon>
        <taxon>Pseudomonadati</taxon>
        <taxon>Pseudomonadota</taxon>
        <taxon>Gammaproteobacteria</taxon>
        <taxon>Enterobacterales</taxon>
        <taxon>Enterobacteriaceae</taxon>
        <taxon>Escherichia</taxon>
    </lineage>
</organism>
<accession>A7ZMH4</accession>
<evidence type="ECO:0000256" key="1">
    <source>
        <dbReference type="SAM" id="MobiDB-lite"/>
    </source>
</evidence>
<protein>
    <submittedName>
        <fullName evidence="2">Uncharacterized protein</fullName>
    </submittedName>
</protein>
<evidence type="ECO:0000313" key="3">
    <source>
        <dbReference type="Proteomes" id="UP000001122"/>
    </source>
</evidence>